<dbReference type="Pfam" id="PF00156">
    <property type="entry name" value="Pribosyltran"/>
    <property type="match status" value="1"/>
</dbReference>
<dbReference type="HAMAP" id="MF_01208">
    <property type="entry name" value="PyrE"/>
    <property type="match status" value="1"/>
</dbReference>
<dbReference type="InterPro" id="IPR000836">
    <property type="entry name" value="PRTase_dom"/>
</dbReference>
<proteinExistence type="inferred from homology"/>
<evidence type="ECO:0000256" key="2">
    <source>
        <dbReference type="ARBA" id="ARBA00004889"/>
    </source>
</evidence>
<evidence type="ECO:0000256" key="7">
    <source>
        <dbReference type="ARBA" id="ARBA00022679"/>
    </source>
</evidence>
<dbReference type="CDD" id="cd06223">
    <property type="entry name" value="PRTases_typeI"/>
    <property type="match status" value="1"/>
</dbReference>
<evidence type="ECO:0000256" key="4">
    <source>
        <dbReference type="ARBA" id="ARBA00011738"/>
    </source>
</evidence>
<dbReference type="PANTHER" id="PTHR46683">
    <property type="entry name" value="OROTATE PHOSPHORIBOSYLTRANSFERASE 1-RELATED"/>
    <property type="match status" value="1"/>
</dbReference>
<gene>
    <name evidence="9" type="primary">pyrE</name>
    <name evidence="11" type="ORF">SAMN04487969_10277</name>
</gene>
<dbReference type="UniPathway" id="UPA00070">
    <property type="reaction ID" value="UER00119"/>
</dbReference>
<dbReference type="GO" id="GO:0000287">
    <property type="term" value="F:magnesium ion binding"/>
    <property type="evidence" value="ECO:0007669"/>
    <property type="project" value="UniProtKB-UniRule"/>
</dbReference>
<keyword evidence="7 9" id="KW-0808">Transferase</keyword>
<feature type="binding site" evidence="9">
    <location>
        <position position="106"/>
    </location>
    <ligand>
        <name>5-phospho-alpha-D-ribose 1-diphosphate</name>
        <dbReference type="ChEBI" id="CHEBI:58017"/>
        <note>ligand shared between dimeric partners</note>
    </ligand>
</feature>
<sequence>MIEIRNISKEFAQFIVDDGIIKFGEFTLKSGRLSPYFFNFGSFNDSAMLARLGSFYADTIVKEKIEFDIIFGPAYKGIPIALTTALALHNNEAGNVGFAFNRKLQKQYGEGGNIIGASLAGKKILAVDDVLTSGRTIKETKQLVENEGGILTAFLVALDREEKGSETALSALEEASKAYNVKIYVVARITDVVAYMSDVADKEQNVTKIKEYLNVYGK</sequence>
<evidence type="ECO:0000256" key="1">
    <source>
        <dbReference type="ARBA" id="ARBA00003769"/>
    </source>
</evidence>
<dbReference type="RefSeq" id="WP_231594152.1">
    <property type="nucleotide sequence ID" value="NZ_FONN01000002.1"/>
</dbReference>
<dbReference type="EC" id="2.4.2.10" evidence="5 9"/>
<name>A0A1I1ZTL6_9BACL</name>
<dbReference type="Proteomes" id="UP000183410">
    <property type="component" value="Unassembled WGS sequence"/>
</dbReference>
<evidence type="ECO:0000313" key="11">
    <source>
        <dbReference type="EMBL" id="SFE35021.1"/>
    </source>
</evidence>
<dbReference type="GO" id="GO:0005737">
    <property type="term" value="C:cytoplasm"/>
    <property type="evidence" value="ECO:0007669"/>
    <property type="project" value="TreeGrafter"/>
</dbReference>
<keyword evidence="9" id="KW-0460">Magnesium</keyword>
<dbReference type="EMBL" id="FONN01000002">
    <property type="protein sequence ID" value="SFE35021.1"/>
    <property type="molecule type" value="Genomic_DNA"/>
</dbReference>
<dbReference type="GO" id="GO:0044205">
    <property type="term" value="P:'de novo' UMP biosynthetic process"/>
    <property type="evidence" value="ECO:0007669"/>
    <property type="project" value="UniProtKB-UniRule"/>
</dbReference>
<keyword evidence="8 9" id="KW-0665">Pyrimidine biosynthesis</keyword>
<evidence type="ECO:0000259" key="10">
    <source>
        <dbReference type="Pfam" id="PF00156"/>
    </source>
</evidence>
<feature type="binding site" description="in other chain" evidence="9">
    <location>
        <position position="29"/>
    </location>
    <ligand>
        <name>5-phospho-alpha-D-ribose 1-diphosphate</name>
        <dbReference type="ChEBI" id="CHEBI:58017"/>
        <note>ligand shared between dimeric partners</note>
    </ligand>
</feature>
<dbReference type="GO" id="GO:0006207">
    <property type="term" value="P:'de novo' pyrimidine nucleobase biosynthetic process"/>
    <property type="evidence" value="ECO:0007669"/>
    <property type="project" value="TreeGrafter"/>
</dbReference>
<comment type="cofactor">
    <cofactor evidence="9">
        <name>Mg(2+)</name>
        <dbReference type="ChEBI" id="CHEBI:18420"/>
    </cofactor>
</comment>
<dbReference type="InterPro" id="IPR004467">
    <property type="entry name" value="Or_phspho_trans_dom"/>
</dbReference>
<comment type="function">
    <text evidence="1 9">Catalyzes the transfer of a ribosyl phosphate group from 5-phosphoribose 1-diphosphate to orotate, leading to the formation of orotidine monophosphate (OMP).</text>
</comment>
<feature type="binding site" description="in other chain" evidence="9">
    <location>
        <begin position="75"/>
        <end position="76"/>
    </location>
    <ligand>
        <name>5-phospho-alpha-D-ribose 1-diphosphate</name>
        <dbReference type="ChEBI" id="CHEBI:58017"/>
        <note>ligand shared between dimeric partners</note>
    </ligand>
</feature>
<dbReference type="InterPro" id="IPR023031">
    <property type="entry name" value="OPRT"/>
</dbReference>
<keyword evidence="6 9" id="KW-0328">Glycosyltransferase</keyword>
<dbReference type="NCBIfam" id="TIGR00336">
    <property type="entry name" value="pyrE"/>
    <property type="match status" value="1"/>
</dbReference>
<feature type="binding site" evidence="9">
    <location>
        <begin position="37"/>
        <end position="38"/>
    </location>
    <ligand>
        <name>orotate</name>
        <dbReference type="ChEBI" id="CHEBI:30839"/>
    </ligand>
</feature>
<feature type="domain" description="Phosphoribosyltransferase" evidence="10">
    <location>
        <begin position="55"/>
        <end position="162"/>
    </location>
</feature>
<reference evidence="12" key="1">
    <citation type="submission" date="2016-10" db="EMBL/GenBank/DDBJ databases">
        <authorList>
            <person name="Varghese N."/>
            <person name="Submissions S."/>
        </authorList>
    </citation>
    <scope>NUCLEOTIDE SEQUENCE [LARGE SCALE GENOMIC DNA]</scope>
    <source>
        <strain evidence="12">CGMCC 1.10223</strain>
    </source>
</reference>
<evidence type="ECO:0000256" key="3">
    <source>
        <dbReference type="ARBA" id="ARBA00006340"/>
    </source>
</evidence>
<feature type="binding site" evidence="9">
    <location>
        <position position="160"/>
    </location>
    <ligand>
        <name>orotate</name>
        <dbReference type="ChEBI" id="CHEBI:30839"/>
    </ligand>
</feature>
<comment type="caution">
    <text evidence="9">Lacks conserved residue(s) required for the propagation of feature annotation.</text>
</comment>
<organism evidence="11 12">
    <name type="scientific">Paenibacillus algorifonticola</name>
    <dbReference type="NCBI Taxonomy" id="684063"/>
    <lineage>
        <taxon>Bacteria</taxon>
        <taxon>Bacillati</taxon>
        <taxon>Bacillota</taxon>
        <taxon>Bacilli</taxon>
        <taxon>Bacillales</taxon>
        <taxon>Paenibacillaceae</taxon>
        <taxon>Paenibacillus</taxon>
    </lineage>
</organism>
<evidence type="ECO:0000256" key="9">
    <source>
        <dbReference type="HAMAP-Rule" id="MF_01208"/>
    </source>
</evidence>
<evidence type="ECO:0000256" key="6">
    <source>
        <dbReference type="ARBA" id="ARBA00022676"/>
    </source>
</evidence>
<keyword evidence="12" id="KW-1185">Reference proteome</keyword>
<feature type="binding site" description="in other chain" evidence="9">
    <location>
        <begin position="128"/>
        <end position="136"/>
    </location>
    <ligand>
        <name>5-phospho-alpha-D-ribose 1-diphosphate</name>
        <dbReference type="ChEBI" id="CHEBI:58017"/>
        <note>ligand shared between dimeric partners</note>
    </ligand>
</feature>
<dbReference type="PANTHER" id="PTHR46683:SF1">
    <property type="entry name" value="OROTATE PHOSPHORIBOSYLTRANSFERASE 1-RELATED"/>
    <property type="match status" value="1"/>
</dbReference>
<comment type="pathway">
    <text evidence="2 9">Pyrimidine metabolism; UMP biosynthesis via de novo pathway; UMP from orotate: step 1/2.</text>
</comment>
<accession>A0A1I1ZTL6</accession>
<dbReference type="SUPFAM" id="SSF53271">
    <property type="entry name" value="PRTase-like"/>
    <property type="match status" value="1"/>
</dbReference>
<comment type="catalytic activity">
    <reaction evidence="9">
        <text>orotidine 5'-phosphate + diphosphate = orotate + 5-phospho-alpha-D-ribose 1-diphosphate</text>
        <dbReference type="Rhea" id="RHEA:10380"/>
        <dbReference type="ChEBI" id="CHEBI:30839"/>
        <dbReference type="ChEBI" id="CHEBI:33019"/>
        <dbReference type="ChEBI" id="CHEBI:57538"/>
        <dbReference type="ChEBI" id="CHEBI:58017"/>
        <dbReference type="EC" id="2.4.2.10"/>
    </reaction>
</comment>
<dbReference type="InterPro" id="IPR029057">
    <property type="entry name" value="PRTase-like"/>
</dbReference>
<dbReference type="AlphaFoldDB" id="A0A1I1ZTL6"/>
<feature type="binding site" evidence="9">
    <location>
        <position position="102"/>
    </location>
    <ligand>
        <name>5-phospho-alpha-D-ribose 1-diphosphate</name>
        <dbReference type="ChEBI" id="CHEBI:58017"/>
        <note>ligand shared between dimeric partners</note>
    </ligand>
</feature>
<comment type="subunit">
    <text evidence="4 9">Homodimer.</text>
</comment>
<feature type="binding site" description="in other chain" evidence="9">
    <location>
        <position position="103"/>
    </location>
    <ligand>
        <name>5-phospho-alpha-D-ribose 1-diphosphate</name>
        <dbReference type="ChEBI" id="CHEBI:58017"/>
        <note>ligand shared between dimeric partners</note>
    </ligand>
</feature>
<dbReference type="GO" id="GO:0046132">
    <property type="term" value="P:pyrimidine ribonucleoside biosynthetic process"/>
    <property type="evidence" value="ECO:0007669"/>
    <property type="project" value="TreeGrafter"/>
</dbReference>
<feature type="binding site" evidence="9">
    <location>
        <position position="132"/>
    </location>
    <ligand>
        <name>orotate</name>
        <dbReference type="ChEBI" id="CHEBI:30839"/>
    </ligand>
</feature>
<evidence type="ECO:0000256" key="5">
    <source>
        <dbReference type="ARBA" id="ARBA00011971"/>
    </source>
</evidence>
<evidence type="ECO:0000313" key="12">
    <source>
        <dbReference type="Proteomes" id="UP000183410"/>
    </source>
</evidence>
<dbReference type="Gene3D" id="3.40.50.2020">
    <property type="match status" value="1"/>
</dbReference>
<comment type="similarity">
    <text evidence="3 9">Belongs to the purine/pyrimidine phosphoribosyltransferase family. PyrE subfamily.</text>
</comment>
<dbReference type="GO" id="GO:0004588">
    <property type="term" value="F:orotate phosphoribosyltransferase activity"/>
    <property type="evidence" value="ECO:0007669"/>
    <property type="project" value="UniProtKB-UniRule"/>
</dbReference>
<protein>
    <recommendedName>
        <fullName evidence="5 9">Orotate phosphoribosyltransferase</fullName>
        <shortName evidence="9">OPRT</shortName>
        <shortName evidence="9">OPRTase</shortName>
        <ecNumber evidence="5 9">2.4.2.10</ecNumber>
    </recommendedName>
</protein>
<evidence type="ECO:0000256" key="8">
    <source>
        <dbReference type="ARBA" id="ARBA00022975"/>
    </source>
</evidence>